<sequence>MSDEENGNICNKYKGFDKTKKVLFWKQRYFFPIDCQQTDLTMATEIDMITKKPRTARDPYTTLTDTQITNLKKDPSAFFMFSKPEKPYPEKGWTLDRYATCTNEHLFRGHLTQPHCWIDTQWQRDPAKDHNNSILGASQRWGPDKVGMRTVQHFNRPEDPNRFVNTELYRRQNTNRPGTVQMKHGRPGEGYYLMRNPNSQTWFGSTVPLNRTGILQDIRPKTIGEYEAIQNQHKSEVLQRKGKYPAYSEYTDRIGLKTKLQPIMTTDPFTPELFIRRQRRKMYLEGEN</sequence>
<protein>
    <submittedName>
        <fullName evidence="1">Uncharacterized protein</fullName>
    </submittedName>
</protein>
<dbReference type="OrthoDB" id="9974851at2759"/>
<organism evidence="1 2">
    <name type="scientific">Mytilus coruscus</name>
    <name type="common">Sea mussel</name>
    <dbReference type="NCBI Taxonomy" id="42192"/>
    <lineage>
        <taxon>Eukaryota</taxon>
        <taxon>Metazoa</taxon>
        <taxon>Spiralia</taxon>
        <taxon>Lophotrochozoa</taxon>
        <taxon>Mollusca</taxon>
        <taxon>Bivalvia</taxon>
        <taxon>Autobranchia</taxon>
        <taxon>Pteriomorphia</taxon>
        <taxon>Mytilida</taxon>
        <taxon>Mytiloidea</taxon>
        <taxon>Mytilidae</taxon>
        <taxon>Mytilinae</taxon>
        <taxon>Mytilus</taxon>
    </lineage>
</organism>
<dbReference type="AlphaFoldDB" id="A0A6J8BLP9"/>
<name>A0A6J8BLP9_MYTCO</name>
<accession>A0A6J8BLP9</accession>
<gene>
    <name evidence="1" type="ORF">MCOR_19716</name>
</gene>
<dbReference type="Proteomes" id="UP000507470">
    <property type="component" value="Unassembled WGS sequence"/>
</dbReference>
<keyword evidence="2" id="KW-1185">Reference proteome</keyword>
<reference evidence="1 2" key="1">
    <citation type="submission" date="2020-06" db="EMBL/GenBank/DDBJ databases">
        <authorList>
            <person name="Li R."/>
            <person name="Bekaert M."/>
        </authorList>
    </citation>
    <scope>NUCLEOTIDE SEQUENCE [LARGE SCALE GENOMIC DNA]</scope>
    <source>
        <strain evidence="2">wild</strain>
    </source>
</reference>
<proteinExistence type="predicted"/>
<evidence type="ECO:0000313" key="2">
    <source>
        <dbReference type="Proteomes" id="UP000507470"/>
    </source>
</evidence>
<dbReference type="EMBL" id="CACVKT020003476">
    <property type="protein sequence ID" value="CAC5384030.1"/>
    <property type="molecule type" value="Genomic_DNA"/>
</dbReference>
<evidence type="ECO:0000313" key="1">
    <source>
        <dbReference type="EMBL" id="CAC5384030.1"/>
    </source>
</evidence>